<feature type="domain" description="Aminotransferase class I/classII large" evidence="1">
    <location>
        <begin position="36"/>
        <end position="248"/>
    </location>
</feature>
<dbReference type="AlphaFoldDB" id="A0AAD9P5F5"/>
<dbReference type="Gene3D" id="3.40.640.10">
    <property type="entry name" value="Type I PLP-dependent aspartate aminotransferase-like (Major domain)"/>
    <property type="match status" value="1"/>
</dbReference>
<gene>
    <name evidence="2" type="ORF">NP493_131g02014</name>
</gene>
<evidence type="ECO:0000313" key="2">
    <source>
        <dbReference type="EMBL" id="KAK2188470.1"/>
    </source>
</evidence>
<evidence type="ECO:0000313" key="3">
    <source>
        <dbReference type="Proteomes" id="UP001209878"/>
    </source>
</evidence>
<organism evidence="2 3">
    <name type="scientific">Ridgeia piscesae</name>
    <name type="common">Tubeworm</name>
    <dbReference type="NCBI Taxonomy" id="27915"/>
    <lineage>
        <taxon>Eukaryota</taxon>
        <taxon>Metazoa</taxon>
        <taxon>Spiralia</taxon>
        <taxon>Lophotrochozoa</taxon>
        <taxon>Annelida</taxon>
        <taxon>Polychaeta</taxon>
        <taxon>Sedentaria</taxon>
        <taxon>Canalipalpata</taxon>
        <taxon>Sabellida</taxon>
        <taxon>Siboglinidae</taxon>
        <taxon>Ridgeia</taxon>
    </lineage>
</organism>
<dbReference type="InterPro" id="IPR015424">
    <property type="entry name" value="PyrdxlP-dep_Trfase"/>
</dbReference>
<dbReference type="PANTHER" id="PTHR42858:SF1">
    <property type="entry name" value="LD15494P"/>
    <property type="match status" value="1"/>
</dbReference>
<dbReference type="CDD" id="cd00609">
    <property type="entry name" value="AAT_like"/>
    <property type="match status" value="1"/>
</dbReference>
<dbReference type="Gene3D" id="3.90.1150.10">
    <property type="entry name" value="Aspartate Aminotransferase, domain 1"/>
    <property type="match status" value="1"/>
</dbReference>
<comment type="caution">
    <text evidence="2">The sequence shown here is derived from an EMBL/GenBank/DDBJ whole genome shotgun (WGS) entry which is preliminary data.</text>
</comment>
<dbReference type="InterPro" id="IPR015422">
    <property type="entry name" value="PyrdxlP-dep_Trfase_small"/>
</dbReference>
<protein>
    <recommendedName>
        <fullName evidence="1">Aminotransferase class I/classII large domain-containing protein</fullName>
    </recommendedName>
</protein>
<dbReference type="Pfam" id="PF00155">
    <property type="entry name" value="Aminotran_1_2"/>
    <property type="match status" value="1"/>
</dbReference>
<keyword evidence="3" id="KW-1185">Reference proteome</keyword>
<dbReference type="SUPFAM" id="SSF53383">
    <property type="entry name" value="PLP-dependent transferases"/>
    <property type="match status" value="1"/>
</dbReference>
<dbReference type="InterPro" id="IPR015421">
    <property type="entry name" value="PyrdxlP-dep_Trfase_major"/>
</dbReference>
<sequence>MASLMFSSHATVFVEDPTYFLAIGILRDDIGLNIVPERSRQLIELARKFNVLLFADDVYNLLHYDDTCSHAPPRLLAYDNKDDAEYKGHVISNGSFSKIFAPGIRLGWIESGDRIIKLLKKSATVVSAGCFNQFTAEVIATSLRLGLQQRHLHNLNSVYSTRVKSVAQKLRKNLPECVTFEVPRGGYFFWLQMPDGALAEKVAKDVYDLHKIRILPGNRCSPTGQCRNCIRISFAHYEEPVLLDAAQKLSDVITKHVAGIVANVEKTD</sequence>
<dbReference type="InterPro" id="IPR004839">
    <property type="entry name" value="Aminotransferase_I/II_large"/>
</dbReference>
<dbReference type="Proteomes" id="UP001209878">
    <property type="component" value="Unassembled WGS sequence"/>
</dbReference>
<name>A0AAD9P5F5_RIDPI</name>
<evidence type="ECO:0000259" key="1">
    <source>
        <dbReference type="Pfam" id="PF00155"/>
    </source>
</evidence>
<dbReference type="PANTHER" id="PTHR42858">
    <property type="entry name" value="AMINOTRANSFERASE"/>
    <property type="match status" value="1"/>
</dbReference>
<dbReference type="GO" id="GO:0030170">
    <property type="term" value="F:pyridoxal phosphate binding"/>
    <property type="evidence" value="ECO:0007669"/>
    <property type="project" value="InterPro"/>
</dbReference>
<dbReference type="EMBL" id="JAODUO010000131">
    <property type="protein sequence ID" value="KAK2188470.1"/>
    <property type="molecule type" value="Genomic_DNA"/>
</dbReference>
<reference evidence="2" key="1">
    <citation type="journal article" date="2023" name="Mol. Biol. Evol.">
        <title>Third-Generation Sequencing Reveals the Adaptive Role of the Epigenome in Three Deep-Sea Polychaetes.</title>
        <authorList>
            <person name="Perez M."/>
            <person name="Aroh O."/>
            <person name="Sun Y."/>
            <person name="Lan Y."/>
            <person name="Juniper S.K."/>
            <person name="Young C.R."/>
            <person name="Angers B."/>
            <person name="Qian P.Y."/>
        </authorList>
    </citation>
    <scope>NUCLEOTIDE SEQUENCE</scope>
    <source>
        <strain evidence="2">R07B-5</strain>
    </source>
</reference>
<accession>A0AAD9P5F5</accession>
<proteinExistence type="predicted"/>
<dbReference type="GO" id="GO:0047536">
    <property type="term" value="F:2-aminoadipate transaminase activity"/>
    <property type="evidence" value="ECO:0007669"/>
    <property type="project" value="TreeGrafter"/>
</dbReference>